<feature type="region of interest" description="Disordered" evidence="1">
    <location>
        <begin position="1"/>
        <end position="40"/>
    </location>
</feature>
<evidence type="ECO:0000256" key="1">
    <source>
        <dbReference type="SAM" id="MobiDB-lite"/>
    </source>
</evidence>
<dbReference type="Proteomes" id="UP000660745">
    <property type="component" value="Unassembled WGS sequence"/>
</dbReference>
<dbReference type="EMBL" id="BMNK01000009">
    <property type="protein sequence ID" value="GGP10788.1"/>
    <property type="molecule type" value="Genomic_DNA"/>
</dbReference>
<reference evidence="2" key="2">
    <citation type="submission" date="2020-09" db="EMBL/GenBank/DDBJ databases">
        <authorList>
            <person name="Sun Q."/>
            <person name="Zhou Y."/>
        </authorList>
    </citation>
    <scope>NUCLEOTIDE SEQUENCE</scope>
    <source>
        <strain evidence="2">CGMCC 4.7430</strain>
    </source>
</reference>
<protein>
    <submittedName>
        <fullName evidence="2">Uncharacterized protein</fullName>
    </submittedName>
</protein>
<comment type="caution">
    <text evidence="2">The sequence shown here is derived from an EMBL/GenBank/DDBJ whole genome shotgun (WGS) entry which is preliminary data.</text>
</comment>
<accession>A0A918A7Q6</accession>
<evidence type="ECO:0000313" key="2">
    <source>
        <dbReference type="EMBL" id="GGP10788.1"/>
    </source>
</evidence>
<proteinExistence type="predicted"/>
<reference evidence="2" key="1">
    <citation type="journal article" date="2014" name="Int. J. Syst. Evol. Microbiol.">
        <title>Complete genome sequence of Corynebacterium casei LMG S-19264T (=DSM 44701T), isolated from a smear-ripened cheese.</title>
        <authorList>
            <consortium name="US DOE Joint Genome Institute (JGI-PGF)"/>
            <person name="Walter F."/>
            <person name="Albersmeier A."/>
            <person name="Kalinowski J."/>
            <person name="Ruckert C."/>
        </authorList>
    </citation>
    <scope>NUCLEOTIDE SEQUENCE</scope>
    <source>
        <strain evidence="2">CGMCC 4.7430</strain>
    </source>
</reference>
<organism evidence="2 3">
    <name type="scientific">Nonomuraea glycinis</name>
    <dbReference type="NCBI Taxonomy" id="2047744"/>
    <lineage>
        <taxon>Bacteria</taxon>
        <taxon>Bacillati</taxon>
        <taxon>Actinomycetota</taxon>
        <taxon>Actinomycetes</taxon>
        <taxon>Streptosporangiales</taxon>
        <taxon>Streptosporangiaceae</taxon>
        <taxon>Nonomuraea</taxon>
    </lineage>
</organism>
<gene>
    <name evidence="2" type="ORF">GCM10012278_51830</name>
</gene>
<sequence>MTSSSEPTWVPDIDRTGKENPPATEEEITADGRRVGAAPSRCLRRERTGLGSPRELVAVHVEGGRLVIHPVVRQVGILGAYLRVVGWPRA</sequence>
<evidence type="ECO:0000313" key="3">
    <source>
        <dbReference type="Proteomes" id="UP000660745"/>
    </source>
</evidence>
<dbReference type="AlphaFoldDB" id="A0A918A7Q6"/>
<keyword evidence="3" id="KW-1185">Reference proteome</keyword>
<name>A0A918A7Q6_9ACTN</name>